<accession>A0A6G4VAF8</accession>
<name>A0A6G4VAF8_9ACTN</name>
<organism evidence="1 2">
    <name type="scientific">Streptomyces scabichelini</name>
    <dbReference type="NCBI Taxonomy" id="2711217"/>
    <lineage>
        <taxon>Bacteria</taxon>
        <taxon>Bacillati</taxon>
        <taxon>Actinomycetota</taxon>
        <taxon>Actinomycetes</taxon>
        <taxon>Kitasatosporales</taxon>
        <taxon>Streptomycetaceae</taxon>
        <taxon>Streptomyces</taxon>
    </lineage>
</organism>
<reference evidence="1 2" key="1">
    <citation type="submission" date="2020-02" db="EMBL/GenBank/DDBJ databases">
        <title>Whole-genome analyses of novel actinobacteria.</title>
        <authorList>
            <person name="Sahin N."/>
            <person name="Gencbay T."/>
        </authorList>
    </citation>
    <scope>NUCLEOTIDE SEQUENCE [LARGE SCALE GENOMIC DNA]</scope>
    <source>
        <strain evidence="1 2">HC44</strain>
    </source>
</reference>
<keyword evidence="2" id="KW-1185">Reference proteome</keyword>
<proteinExistence type="predicted"/>
<comment type="caution">
    <text evidence="1">The sequence shown here is derived from an EMBL/GenBank/DDBJ whole genome shotgun (WGS) entry which is preliminary data.</text>
</comment>
<gene>
    <name evidence="1" type="ORF">G5C60_26745</name>
</gene>
<dbReference type="AlphaFoldDB" id="A0A6G4VAF8"/>
<evidence type="ECO:0000313" key="2">
    <source>
        <dbReference type="Proteomes" id="UP000472335"/>
    </source>
</evidence>
<protein>
    <submittedName>
        <fullName evidence="1">Uncharacterized protein</fullName>
    </submittedName>
</protein>
<evidence type="ECO:0000313" key="1">
    <source>
        <dbReference type="EMBL" id="NGO11102.1"/>
    </source>
</evidence>
<dbReference type="EMBL" id="JAAKZY010000093">
    <property type="protein sequence ID" value="NGO11102.1"/>
    <property type="molecule type" value="Genomic_DNA"/>
</dbReference>
<dbReference type="Proteomes" id="UP000472335">
    <property type="component" value="Unassembled WGS sequence"/>
</dbReference>
<dbReference type="RefSeq" id="WP_165263474.1">
    <property type="nucleotide sequence ID" value="NZ_JAAKZY010000093.1"/>
</dbReference>
<sequence length="112" mass="12245">MDQKAQLPALEVDVDDEPEADRLRVLLGDAVSLPHRVHHPATAWISYSNGFQQCSQKGRYRLCALIRLQDEFHVMGRDGIGVPEPAGRAALHADEDVGVAPAQAQRARKAAP</sequence>